<name>A0A553HTF6_9PEZI</name>
<evidence type="ECO:0000313" key="2">
    <source>
        <dbReference type="EMBL" id="TRX91239.1"/>
    </source>
</evidence>
<protein>
    <recommendedName>
        <fullName evidence="4">HD domain-containing protein</fullName>
    </recommendedName>
</protein>
<organism evidence="2 3">
    <name type="scientific">Xylaria flabelliformis</name>
    <dbReference type="NCBI Taxonomy" id="2512241"/>
    <lineage>
        <taxon>Eukaryota</taxon>
        <taxon>Fungi</taxon>
        <taxon>Dikarya</taxon>
        <taxon>Ascomycota</taxon>
        <taxon>Pezizomycotina</taxon>
        <taxon>Sordariomycetes</taxon>
        <taxon>Xylariomycetidae</taxon>
        <taxon>Xylariales</taxon>
        <taxon>Xylariaceae</taxon>
        <taxon>Xylaria</taxon>
    </lineage>
</organism>
<reference evidence="3" key="1">
    <citation type="submission" date="2019-06" db="EMBL/GenBank/DDBJ databases">
        <title>Draft genome sequence of the griseofulvin-producing fungus Xylaria cubensis strain G536.</title>
        <authorList>
            <person name="Mead M.E."/>
            <person name="Raja H.A."/>
            <person name="Steenwyk J.L."/>
            <person name="Knowles S.L."/>
            <person name="Oberlies N.H."/>
            <person name="Rokas A."/>
        </authorList>
    </citation>
    <scope>NUCLEOTIDE SEQUENCE [LARGE SCALE GENOMIC DNA]</scope>
    <source>
        <strain evidence="3">G536</strain>
    </source>
</reference>
<dbReference type="AlphaFoldDB" id="A0A553HTF6"/>
<gene>
    <name evidence="2" type="ORF">FHL15_007844</name>
</gene>
<dbReference type="Proteomes" id="UP000319160">
    <property type="component" value="Unassembled WGS sequence"/>
</dbReference>
<dbReference type="EMBL" id="VFLP01000047">
    <property type="protein sequence ID" value="TRX91239.1"/>
    <property type="molecule type" value="Genomic_DNA"/>
</dbReference>
<comment type="caution">
    <text evidence="2">The sequence shown here is derived from an EMBL/GenBank/DDBJ whole genome shotgun (WGS) entry which is preliminary data.</text>
</comment>
<dbReference type="PANTHER" id="PTHR35569:SF1">
    <property type="entry name" value="CYANAMIDE HYDRATASE DDI2-RELATED"/>
    <property type="match status" value="1"/>
</dbReference>
<keyword evidence="1" id="KW-0732">Signal</keyword>
<evidence type="ECO:0000313" key="3">
    <source>
        <dbReference type="Proteomes" id="UP000319160"/>
    </source>
</evidence>
<evidence type="ECO:0008006" key="4">
    <source>
        <dbReference type="Google" id="ProtNLM"/>
    </source>
</evidence>
<feature type="chain" id="PRO_5021774270" description="HD domain-containing protein" evidence="1">
    <location>
        <begin position="16"/>
        <end position="261"/>
    </location>
</feature>
<sequence length="261" mass="29195">MKFSSVLAFAGVAVAAKYPTTVVAGVEVIDTPLVREARQLIELFQEKQPYLIKHLYRTWLFGAAAINANETLKASLDIEFHAVGTLLHDLGWDMRDNSPYVTLTDRFEVDSGNAAVNWVKEQIKGDKCASKKWNAARLEKLYDGISLQTELSIIKYKNIQSQWIVNSVGLEFPGPRNPLIPEKDYNNILAAYPNDYLYRGSNETFTWMAEHKPEGSYNTFIQDFGTAFVPGYNATGHRLFDILQGGVSMEVAAHPNATPDS</sequence>
<evidence type="ECO:0000256" key="1">
    <source>
        <dbReference type="SAM" id="SignalP"/>
    </source>
</evidence>
<keyword evidence="3" id="KW-1185">Reference proteome</keyword>
<proteinExistence type="predicted"/>
<accession>A0A553HTF6</accession>
<dbReference type="OrthoDB" id="4616705at2759"/>
<dbReference type="PANTHER" id="PTHR35569">
    <property type="entry name" value="CYANAMIDE HYDRATASE DDI2-RELATED"/>
    <property type="match status" value="1"/>
</dbReference>
<feature type="signal peptide" evidence="1">
    <location>
        <begin position="1"/>
        <end position="15"/>
    </location>
</feature>